<evidence type="ECO:0000313" key="2">
    <source>
        <dbReference type="Proteomes" id="UP001062846"/>
    </source>
</evidence>
<dbReference type="EMBL" id="CM046397">
    <property type="protein sequence ID" value="KAI8534596.1"/>
    <property type="molecule type" value="Genomic_DNA"/>
</dbReference>
<proteinExistence type="predicted"/>
<evidence type="ECO:0000313" key="1">
    <source>
        <dbReference type="EMBL" id="KAI8534596.1"/>
    </source>
</evidence>
<protein>
    <submittedName>
        <fullName evidence="1">Uncharacterized protein</fullName>
    </submittedName>
</protein>
<comment type="caution">
    <text evidence="1">The sequence shown here is derived from an EMBL/GenBank/DDBJ whole genome shotgun (WGS) entry which is preliminary data.</text>
</comment>
<keyword evidence="2" id="KW-1185">Reference proteome</keyword>
<reference evidence="1" key="1">
    <citation type="submission" date="2022-02" db="EMBL/GenBank/DDBJ databases">
        <title>Plant Genome Project.</title>
        <authorList>
            <person name="Zhang R.-G."/>
        </authorList>
    </citation>
    <scope>NUCLEOTIDE SEQUENCE</scope>
    <source>
        <strain evidence="1">AT1</strain>
    </source>
</reference>
<sequence>MLKAQYSHPGKSGRKPLQPKNIQANPPAHHQLVNPNKPKPEKWIEISLMDYLNKENNNNGHMVYVATPTKIKSIDVSLVEELRAICLKLEWMRLDKEETEKMLRERDLAMEAGMKELVERGDIQKMLEIEVDRLFQLKELKNTHCRFSSLLAVHWKP</sequence>
<organism evidence="1 2">
    <name type="scientific">Rhododendron molle</name>
    <name type="common">Chinese azalea</name>
    <name type="synonym">Azalea mollis</name>
    <dbReference type="NCBI Taxonomy" id="49168"/>
    <lineage>
        <taxon>Eukaryota</taxon>
        <taxon>Viridiplantae</taxon>
        <taxon>Streptophyta</taxon>
        <taxon>Embryophyta</taxon>
        <taxon>Tracheophyta</taxon>
        <taxon>Spermatophyta</taxon>
        <taxon>Magnoliopsida</taxon>
        <taxon>eudicotyledons</taxon>
        <taxon>Gunneridae</taxon>
        <taxon>Pentapetalae</taxon>
        <taxon>asterids</taxon>
        <taxon>Ericales</taxon>
        <taxon>Ericaceae</taxon>
        <taxon>Ericoideae</taxon>
        <taxon>Rhodoreae</taxon>
        <taxon>Rhododendron</taxon>
    </lineage>
</organism>
<accession>A0ACC0M0S6</accession>
<dbReference type="Proteomes" id="UP001062846">
    <property type="component" value="Chromosome 10"/>
</dbReference>
<gene>
    <name evidence="1" type="ORF">RHMOL_Rhmol10G0102600</name>
</gene>
<name>A0ACC0M0S6_RHOML</name>